<dbReference type="SUPFAM" id="SSF47384">
    <property type="entry name" value="Homodimeric domain of signal transducing histidine kinase"/>
    <property type="match status" value="1"/>
</dbReference>
<evidence type="ECO:0000256" key="5">
    <source>
        <dbReference type="ARBA" id="ARBA00022679"/>
    </source>
</evidence>
<sequence>MKLRTRVALAGAAVVAAALLTASLVLYPAAAAGLAGQHDGELVLAAGQVPQLLRSFKISNKPLPDRPVSVGNTLLQFVPPPVTPGAVAGFVPLTSRDADVAEGRSTAYFQEATYDGVRYRIYTTAFVEIDDGLVRTAFPLDRDAATLGGLALLLAALTLGGAAVAGVGARLAAGRVLSPIGRLTEAVERITATRTLTTDGLDGGGRDEVARLARSFTTMTSALQESLLAQWRLVADASHELRTPLTSLITNLELLGEGRGTADPQAPALVHEARDQAGELRVLINDLVELARYGDSQVHTEDVRLDLVAERAVARARARAPHVSLRTELAECLVRADPDSVDRAAANLIDNAIKWSPRGGEVLVRVQPPGTLSVTDQGPGIAPQDLPFVFDRFYRAEAARSLPGSGLGLAIVRQIAEAHAGTVRAEPLQQGVRLLLSLPAAT</sequence>
<dbReference type="InterPro" id="IPR003661">
    <property type="entry name" value="HisK_dim/P_dom"/>
</dbReference>
<dbReference type="Gene3D" id="6.10.340.10">
    <property type="match status" value="1"/>
</dbReference>
<comment type="subcellular location">
    <subcellularLocation>
        <location evidence="2">Cell membrane</location>
    </subcellularLocation>
</comment>
<dbReference type="PROSITE" id="PS50109">
    <property type="entry name" value="HIS_KIN"/>
    <property type="match status" value="1"/>
</dbReference>
<evidence type="ECO:0000256" key="10">
    <source>
        <dbReference type="ARBA" id="ARBA00023136"/>
    </source>
</evidence>
<dbReference type="SMART" id="SM00387">
    <property type="entry name" value="HATPase_c"/>
    <property type="match status" value="1"/>
</dbReference>
<dbReference type="EMBL" id="JBICRM010000017">
    <property type="protein sequence ID" value="MFG1706706.1"/>
    <property type="molecule type" value="Genomic_DNA"/>
</dbReference>
<evidence type="ECO:0000256" key="8">
    <source>
        <dbReference type="ARBA" id="ARBA00022989"/>
    </source>
</evidence>
<keyword evidence="4" id="KW-0597">Phosphoprotein</keyword>
<protein>
    <recommendedName>
        <fullName evidence="3">histidine kinase</fullName>
        <ecNumber evidence="3">2.7.13.3</ecNumber>
    </recommendedName>
</protein>
<dbReference type="CDD" id="cd00075">
    <property type="entry name" value="HATPase"/>
    <property type="match status" value="1"/>
</dbReference>
<feature type="chain" id="PRO_5045930701" description="histidine kinase" evidence="11">
    <location>
        <begin position="32"/>
        <end position="442"/>
    </location>
</feature>
<evidence type="ECO:0000256" key="7">
    <source>
        <dbReference type="ARBA" id="ARBA00022777"/>
    </source>
</evidence>
<evidence type="ECO:0000256" key="3">
    <source>
        <dbReference type="ARBA" id="ARBA00012438"/>
    </source>
</evidence>
<keyword evidence="7 14" id="KW-0418">Kinase</keyword>
<dbReference type="PROSITE" id="PS50885">
    <property type="entry name" value="HAMP"/>
    <property type="match status" value="1"/>
</dbReference>
<keyword evidence="5" id="KW-0808">Transferase</keyword>
<dbReference type="Pfam" id="PF00512">
    <property type="entry name" value="HisKA"/>
    <property type="match status" value="1"/>
</dbReference>
<dbReference type="InterPro" id="IPR005467">
    <property type="entry name" value="His_kinase_dom"/>
</dbReference>
<comment type="caution">
    <text evidence="14">The sequence shown here is derived from an EMBL/GenBank/DDBJ whole genome shotgun (WGS) entry which is preliminary data.</text>
</comment>
<dbReference type="PANTHER" id="PTHR45436:SF5">
    <property type="entry name" value="SENSOR HISTIDINE KINASE TRCS"/>
    <property type="match status" value="1"/>
</dbReference>
<dbReference type="SUPFAM" id="SSF158472">
    <property type="entry name" value="HAMP domain-like"/>
    <property type="match status" value="1"/>
</dbReference>
<dbReference type="InterPro" id="IPR036097">
    <property type="entry name" value="HisK_dim/P_sf"/>
</dbReference>
<feature type="domain" description="HAMP" evidence="13">
    <location>
        <begin position="174"/>
        <end position="228"/>
    </location>
</feature>
<evidence type="ECO:0000256" key="11">
    <source>
        <dbReference type="SAM" id="SignalP"/>
    </source>
</evidence>
<evidence type="ECO:0000259" key="12">
    <source>
        <dbReference type="PROSITE" id="PS50109"/>
    </source>
</evidence>
<keyword evidence="10" id="KW-0472">Membrane</keyword>
<organism evidence="14 15">
    <name type="scientific">Nonomuraea marmarensis</name>
    <dbReference type="NCBI Taxonomy" id="3351344"/>
    <lineage>
        <taxon>Bacteria</taxon>
        <taxon>Bacillati</taxon>
        <taxon>Actinomycetota</taxon>
        <taxon>Actinomycetes</taxon>
        <taxon>Streptosporangiales</taxon>
        <taxon>Streptosporangiaceae</taxon>
        <taxon>Nonomuraea</taxon>
    </lineage>
</organism>
<dbReference type="InterPro" id="IPR003660">
    <property type="entry name" value="HAMP_dom"/>
</dbReference>
<keyword evidence="15" id="KW-1185">Reference proteome</keyword>
<dbReference type="Pfam" id="PF02518">
    <property type="entry name" value="HATPase_c"/>
    <property type="match status" value="1"/>
</dbReference>
<comment type="catalytic activity">
    <reaction evidence="1">
        <text>ATP + protein L-histidine = ADP + protein N-phospho-L-histidine.</text>
        <dbReference type="EC" id="2.7.13.3"/>
    </reaction>
</comment>
<dbReference type="Proteomes" id="UP001603978">
    <property type="component" value="Unassembled WGS sequence"/>
</dbReference>
<keyword evidence="9" id="KW-0902">Two-component regulatory system</keyword>
<keyword evidence="11" id="KW-0732">Signal</keyword>
<reference evidence="14 15" key="1">
    <citation type="submission" date="2024-10" db="EMBL/GenBank/DDBJ databases">
        <authorList>
            <person name="Topkara A.R."/>
            <person name="Saygin H."/>
        </authorList>
    </citation>
    <scope>NUCLEOTIDE SEQUENCE [LARGE SCALE GENOMIC DNA]</scope>
    <source>
        <strain evidence="14 15">M3C6</strain>
    </source>
</reference>
<evidence type="ECO:0000259" key="13">
    <source>
        <dbReference type="PROSITE" id="PS50885"/>
    </source>
</evidence>
<dbReference type="InterPro" id="IPR003594">
    <property type="entry name" value="HATPase_dom"/>
</dbReference>
<keyword evidence="8" id="KW-1133">Transmembrane helix</keyword>
<dbReference type="GO" id="GO:0016301">
    <property type="term" value="F:kinase activity"/>
    <property type="evidence" value="ECO:0007669"/>
    <property type="project" value="UniProtKB-KW"/>
</dbReference>
<dbReference type="CDD" id="cd00082">
    <property type="entry name" value="HisKA"/>
    <property type="match status" value="1"/>
</dbReference>
<evidence type="ECO:0000256" key="9">
    <source>
        <dbReference type="ARBA" id="ARBA00023012"/>
    </source>
</evidence>
<evidence type="ECO:0000313" key="14">
    <source>
        <dbReference type="EMBL" id="MFG1706706.1"/>
    </source>
</evidence>
<evidence type="ECO:0000256" key="2">
    <source>
        <dbReference type="ARBA" id="ARBA00004236"/>
    </source>
</evidence>
<name>A0ABW7AJU5_9ACTN</name>
<dbReference type="CDD" id="cd06225">
    <property type="entry name" value="HAMP"/>
    <property type="match status" value="1"/>
</dbReference>
<dbReference type="SMART" id="SM00304">
    <property type="entry name" value="HAMP"/>
    <property type="match status" value="1"/>
</dbReference>
<feature type="domain" description="Histidine kinase" evidence="12">
    <location>
        <begin position="236"/>
        <end position="442"/>
    </location>
</feature>
<dbReference type="PROSITE" id="PS51318">
    <property type="entry name" value="TAT"/>
    <property type="match status" value="1"/>
</dbReference>
<gene>
    <name evidence="14" type="ORF">ACFLIM_26305</name>
</gene>
<dbReference type="SUPFAM" id="SSF55874">
    <property type="entry name" value="ATPase domain of HSP90 chaperone/DNA topoisomerase II/histidine kinase"/>
    <property type="match status" value="1"/>
</dbReference>
<evidence type="ECO:0000313" key="15">
    <source>
        <dbReference type="Proteomes" id="UP001603978"/>
    </source>
</evidence>
<dbReference type="Gene3D" id="1.10.287.130">
    <property type="match status" value="1"/>
</dbReference>
<dbReference type="Pfam" id="PF00672">
    <property type="entry name" value="HAMP"/>
    <property type="match status" value="1"/>
</dbReference>
<dbReference type="InterPro" id="IPR036890">
    <property type="entry name" value="HATPase_C_sf"/>
</dbReference>
<dbReference type="InterPro" id="IPR006311">
    <property type="entry name" value="TAT_signal"/>
</dbReference>
<dbReference type="PRINTS" id="PR00344">
    <property type="entry name" value="BCTRLSENSOR"/>
</dbReference>
<dbReference type="InterPro" id="IPR004358">
    <property type="entry name" value="Sig_transdc_His_kin-like_C"/>
</dbReference>
<dbReference type="PANTHER" id="PTHR45436">
    <property type="entry name" value="SENSOR HISTIDINE KINASE YKOH"/>
    <property type="match status" value="1"/>
</dbReference>
<dbReference type="EC" id="2.7.13.3" evidence="3"/>
<dbReference type="SMART" id="SM00388">
    <property type="entry name" value="HisKA"/>
    <property type="match status" value="1"/>
</dbReference>
<feature type="signal peptide" evidence="11">
    <location>
        <begin position="1"/>
        <end position="31"/>
    </location>
</feature>
<accession>A0ABW7AJU5</accession>
<evidence type="ECO:0000256" key="6">
    <source>
        <dbReference type="ARBA" id="ARBA00022692"/>
    </source>
</evidence>
<evidence type="ECO:0000256" key="4">
    <source>
        <dbReference type="ARBA" id="ARBA00022553"/>
    </source>
</evidence>
<dbReference type="InterPro" id="IPR050428">
    <property type="entry name" value="TCS_sensor_his_kinase"/>
</dbReference>
<keyword evidence="6" id="KW-0812">Transmembrane</keyword>
<proteinExistence type="predicted"/>
<dbReference type="RefSeq" id="WP_393169805.1">
    <property type="nucleotide sequence ID" value="NZ_JBICRM010000017.1"/>
</dbReference>
<evidence type="ECO:0000256" key="1">
    <source>
        <dbReference type="ARBA" id="ARBA00000085"/>
    </source>
</evidence>
<dbReference type="Gene3D" id="3.30.565.10">
    <property type="entry name" value="Histidine kinase-like ATPase, C-terminal domain"/>
    <property type="match status" value="1"/>
</dbReference>